<dbReference type="OrthoDB" id="3364132at2759"/>
<dbReference type="EMBL" id="NAJL01000041">
    <property type="protein sequence ID" value="TKA24728.1"/>
    <property type="molecule type" value="Genomic_DNA"/>
</dbReference>
<comment type="caution">
    <text evidence="2">The sequence shown here is derived from an EMBL/GenBank/DDBJ whole genome shotgun (WGS) entry which is preliminary data.</text>
</comment>
<dbReference type="InterPro" id="IPR057678">
    <property type="entry name" value="DUF7918"/>
</dbReference>
<keyword evidence="3" id="KW-1185">Reference proteome</keyword>
<dbReference type="Proteomes" id="UP000308549">
    <property type="component" value="Unassembled WGS sequence"/>
</dbReference>
<name>A0A4U0TRH7_9PEZI</name>
<evidence type="ECO:0000259" key="1">
    <source>
        <dbReference type="Pfam" id="PF25534"/>
    </source>
</evidence>
<dbReference type="PANTHER" id="PTHR36223:SF1">
    <property type="entry name" value="TRANSCRIPTION ELONGATION FACTOR EAF N-TERMINAL DOMAIN-CONTAINING PROTEIN"/>
    <property type="match status" value="1"/>
</dbReference>
<evidence type="ECO:0000313" key="2">
    <source>
        <dbReference type="EMBL" id="TKA24728.1"/>
    </source>
</evidence>
<dbReference type="PANTHER" id="PTHR36223">
    <property type="entry name" value="BETA-LACTAMASE-TYPE TRANSPEPTIDASE FOLD DOMAIN CONTAINING PROTEIN"/>
    <property type="match status" value="1"/>
</dbReference>
<accession>A0A4U0TRH7</accession>
<feature type="domain" description="DUF7918" evidence="1">
    <location>
        <begin position="9"/>
        <end position="235"/>
    </location>
</feature>
<sequence length="310" mass="34648">MAIHPNVPGLVVTVDVDGQDLPELDDGDVDSTSTEACVVKYIEPVSGAEFGLAFRFDSTACLLEHDAVGFDIHVDGVRAKVVSYCRKDRRRHRRYISRCARRHTEEGRVRQALLFSELSIGEGEANKRHLGKLKELGTISVTCYHSRRYLRDPMERPSRKSKHQSNMSELVPDGKVTEKSLKGQALTHQAILGPPQIDHRKSAHRFAPTGAALAKFEFKYRSRSALQALHIVPRSPSLIPLEERDIDELTVEGVTREASTAAEVKREHIAIDDGNDDDDAGVEVVGQRQKKRKRVFPLDEPEVIDLCGDD</sequence>
<dbReference type="AlphaFoldDB" id="A0A4U0TRH7"/>
<gene>
    <name evidence="2" type="ORF">B0A50_05716</name>
</gene>
<reference evidence="2 3" key="1">
    <citation type="submission" date="2017-03" db="EMBL/GenBank/DDBJ databases">
        <title>Genomes of endolithic fungi from Antarctica.</title>
        <authorList>
            <person name="Coleine C."/>
            <person name="Masonjones S."/>
            <person name="Stajich J.E."/>
        </authorList>
    </citation>
    <scope>NUCLEOTIDE SEQUENCE [LARGE SCALE GENOMIC DNA]</scope>
    <source>
        <strain evidence="2 3">CCFEE 6315</strain>
    </source>
</reference>
<protein>
    <recommendedName>
        <fullName evidence="1">DUF7918 domain-containing protein</fullName>
    </recommendedName>
</protein>
<organism evidence="2 3">
    <name type="scientific">Salinomyces thailandicus</name>
    <dbReference type="NCBI Taxonomy" id="706561"/>
    <lineage>
        <taxon>Eukaryota</taxon>
        <taxon>Fungi</taxon>
        <taxon>Dikarya</taxon>
        <taxon>Ascomycota</taxon>
        <taxon>Pezizomycotina</taxon>
        <taxon>Dothideomycetes</taxon>
        <taxon>Dothideomycetidae</taxon>
        <taxon>Mycosphaerellales</taxon>
        <taxon>Teratosphaeriaceae</taxon>
        <taxon>Salinomyces</taxon>
    </lineage>
</organism>
<proteinExistence type="predicted"/>
<dbReference type="Pfam" id="PF25534">
    <property type="entry name" value="DUF7918"/>
    <property type="match status" value="1"/>
</dbReference>
<evidence type="ECO:0000313" key="3">
    <source>
        <dbReference type="Proteomes" id="UP000308549"/>
    </source>
</evidence>